<sequence length="354" mass="39909">TQTEEVEKAVEAALEEGYRLFDTAFNYNNEEAIGCTLKRWVDAGRCRREELFITTKLPHIGNRASDVEKYLTTSLRRLQLDSVDLYLIHVPFGFIPDKNSENPAKEADGSYVLDNTDLLAVWKAMEQQVDLGHARNIGVSNFNIAQLEKVAAAARIYPATLQVELHAYLQQPELRACCAKLGIPLTAYSPLGSPGAKLHFQEKYNFHYVGNTEPDLLEHPLVKEIASSHEKSPSQVLLRHLVQQGIIVIPKSASPKRIKENSQDEVDINSCCMSLIFAVHYCVCYNIEFFSRLGFIMSICLHQWEGDLNKKSPNENQGPMMNLKMKLKVFLTILKKSIGNTPTRLPIFVDKTGT</sequence>
<dbReference type="InterPro" id="IPR036812">
    <property type="entry name" value="NAD(P)_OxRdtase_dom_sf"/>
</dbReference>
<organism evidence="2 3">
    <name type="scientific">Coptotermes formosanus</name>
    <name type="common">Formosan subterranean termite</name>
    <dbReference type="NCBI Taxonomy" id="36987"/>
    <lineage>
        <taxon>Eukaryota</taxon>
        <taxon>Metazoa</taxon>
        <taxon>Ecdysozoa</taxon>
        <taxon>Arthropoda</taxon>
        <taxon>Hexapoda</taxon>
        <taxon>Insecta</taxon>
        <taxon>Pterygota</taxon>
        <taxon>Neoptera</taxon>
        <taxon>Polyneoptera</taxon>
        <taxon>Dictyoptera</taxon>
        <taxon>Blattodea</taxon>
        <taxon>Blattoidea</taxon>
        <taxon>Termitoidae</taxon>
        <taxon>Rhinotermitidae</taxon>
        <taxon>Coptotermes</taxon>
    </lineage>
</organism>
<dbReference type="GO" id="GO:0016491">
    <property type="term" value="F:oxidoreductase activity"/>
    <property type="evidence" value="ECO:0007669"/>
    <property type="project" value="InterPro"/>
</dbReference>
<dbReference type="Proteomes" id="UP000502823">
    <property type="component" value="Unassembled WGS sequence"/>
</dbReference>
<protein>
    <recommendedName>
        <fullName evidence="1">NADP-dependent oxidoreductase domain-containing protein</fullName>
    </recommendedName>
</protein>
<dbReference type="PROSITE" id="PS00062">
    <property type="entry name" value="ALDOKETO_REDUCTASE_2"/>
    <property type="match status" value="1"/>
</dbReference>
<dbReference type="InParanoid" id="A0A6L2PFJ3"/>
<dbReference type="InterPro" id="IPR023210">
    <property type="entry name" value="NADP_OxRdtase_dom"/>
</dbReference>
<comment type="caution">
    <text evidence="2">The sequence shown here is derived from an EMBL/GenBank/DDBJ whole genome shotgun (WGS) entry which is preliminary data.</text>
</comment>
<evidence type="ECO:0000259" key="1">
    <source>
        <dbReference type="Pfam" id="PF00248"/>
    </source>
</evidence>
<accession>A0A6L2PFJ3</accession>
<dbReference type="PANTHER" id="PTHR11732">
    <property type="entry name" value="ALDO/KETO REDUCTASE"/>
    <property type="match status" value="1"/>
</dbReference>
<dbReference type="PRINTS" id="PR00069">
    <property type="entry name" value="ALDKETRDTASE"/>
</dbReference>
<reference evidence="3" key="1">
    <citation type="submission" date="2020-01" db="EMBL/GenBank/DDBJ databases">
        <title>Draft genome sequence of the Termite Coptotermes fromosanus.</title>
        <authorList>
            <person name="Itakura S."/>
            <person name="Yosikawa Y."/>
            <person name="Umezawa K."/>
        </authorList>
    </citation>
    <scope>NUCLEOTIDE SEQUENCE [LARGE SCALE GENOMIC DNA]</scope>
</reference>
<name>A0A6L2PFJ3_COPFO</name>
<dbReference type="PROSITE" id="PS00798">
    <property type="entry name" value="ALDOKETO_REDUCTASE_1"/>
    <property type="match status" value="1"/>
</dbReference>
<gene>
    <name evidence="2" type="ORF">Cfor_04984</name>
</gene>
<proteinExistence type="predicted"/>
<dbReference type="OrthoDB" id="416253at2759"/>
<dbReference type="InterPro" id="IPR018170">
    <property type="entry name" value="Aldo/ket_reductase_CS"/>
</dbReference>
<dbReference type="SUPFAM" id="SSF51430">
    <property type="entry name" value="NAD(P)-linked oxidoreductase"/>
    <property type="match status" value="1"/>
</dbReference>
<keyword evidence="3" id="KW-1185">Reference proteome</keyword>
<feature type="domain" description="NADP-dependent oxidoreductase" evidence="1">
    <location>
        <begin position="2"/>
        <end position="262"/>
    </location>
</feature>
<evidence type="ECO:0000313" key="2">
    <source>
        <dbReference type="EMBL" id="GFG29158.1"/>
    </source>
</evidence>
<dbReference type="EMBL" id="BLKM01003593">
    <property type="protein sequence ID" value="GFG29158.1"/>
    <property type="molecule type" value="Genomic_DNA"/>
</dbReference>
<dbReference type="AlphaFoldDB" id="A0A6L2PFJ3"/>
<dbReference type="Gene3D" id="3.20.20.100">
    <property type="entry name" value="NADP-dependent oxidoreductase domain"/>
    <property type="match status" value="1"/>
</dbReference>
<dbReference type="Pfam" id="PF00248">
    <property type="entry name" value="Aldo_ket_red"/>
    <property type="match status" value="1"/>
</dbReference>
<evidence type="ECO:0000313" key="3">
    <source>
        <dbReference type="Proteomes" id="UP000502823"/>
    </source>
</evidence>
<feature type="non-terminal residue" evidence="2">
    <location>
        <position position="1"/>
    </location>
</feature>
<dbReference type="InterPro" id="IPR020471">
    <property type="entry name" value="AKR"/>
</dbReference>